<dbReference type="CDD" id="cd16383">
    <property type="entry name" value="GUN4"/>
    <property type="match status" value="1"/>
</dbReference>
<dbReference type="EMBL" id="JHEG02000001">
    <property type="protein sequence ID" value="KIE13861.1"/>
    <property type="molecule type" value="Genomic_DNA"/>
</dbReference>
<dbReference type="SUPFAM" id="SSF140869">
    <property type="entry name" value="GUN4-like"/>
    <property type="match status" value="1"/>
</dbReference>
<dbReference type="Gene3D" id="1.10.10.1770">
    <property type="entry name" value="Gun4-like"/>
    <property type="match status" value="1"/>
</dbReference>
<sequence length="76" mass="8987">MLKAALREKQGWLNDESIKNFPCTDLRTIDQLWVKYTNGRFGFSVQKRIWFSVGKDYGKFAVSVGWRKTFRLILLI</sequence>
<feature type="domain" description="GUN4-like" evidence="1">
    <location>
        <begin position="2"/>
        <end position="69"/>
    </location>
</feature>
<dbReference type="GO" id="GO:0046906">
    <property type="term" value="F:tetrapyrrole binding"/>
    <property type="evidence" value="ECO:0007669"/>
    <property type="project" value="TreeGrafter"/>
</dbReference>
<dbReference type="STRING" id="1479485.DA73_0200195"/>
<proteinExistence type="predicted"/>
<dbReference type="GO" id="GO:0030288">
    <property type="term" value="C:outer membrane-bounded periplasmic space"/>
    <property type="evidence" value="ECO:0007669"/>
    <property type="project" value="TreeGrafter"/>
</dbReference>
<evidence type="ECO:0000313" key="2">
    <source>
        <dbReference type="EMBL" id="KIE13861.1"/>
    </source>
</evidence>
<accession>A0A0C1NM16</accession>
<dbReference type="InterPro" id="IPR037215">
    <property type="entry name" value="GUN4-like_sf"/>
</dbReference>
<comment type="caution">
    <text evidence="2">The sequence shown here is derived from an EMBL/GenBank/DDBJ whole genome shotgun (WGS) entry which is preliminary data.</text>
</comment>
<dbReference type="PANTHER" id="PTHR34800:SF1">
    <property type="entry name" value="TETRAPYRROLE-BINDING PROTEIN, CHLOROPLASTIC"/>
    <property type="match status" value="1"/>
</dbReference>
<dbReference type="PANTHER" id="PTHR34800">
    <property type="entry name" value="TETRAPYRROLE-BINDING PROTEIN, CHLOROPLASTIC"/>
    <property type="match status" value="1"/>
</dbReference>
<name>A0A0C1NM16_9CYAN</name>
<protein>
    <recommendedName>
        <fullName evidence="1">GUN4-like domain-containing protein</fullName>
    </recommendedName>
</protein>
<dbReference type="Gene3D" id="1.25.40.620">
    <property type="match status" value="1"/>
</dbReference>
<reference evidence="2" key="1">
    <citation type="journal article" date="2015" name="Genome Announc.">
        <title>Draft Genome Sequence of Tolypothrix boutellei Strain VB521301.</title>
        <authorList>
            <person name="Chandrababunaidu M.M."/>
            <person name="Singh D."/>
            <person name="Sen D."/>
            <person name="Bhan S."/>
            <person name="Das S."/>
            <person name="Gupta A."/>
            <person name="Adhikary S.P."/>
            <person name="Tripathy S."/>
        </authorList>
    </citation>
    <scope>NUCLEOTIDE SEQUENCE</scope>
    <source>
        <strain evidence="2">VB521301</strain>
    </source>
</reference>
<dbReference type="Pfam" id="PF05419">
    <property type="entry name" value="GUN4"/>
    <property type="match status" value="1"/>
</dbReference>
<dbReference type="AlphaFoldDB" id="A0A0C1NM16"/>
<organism evidence="2">
    <name type="scientific">Tolypothrix bouteillei VB521301</name>
    <dbReference type="NCBI Taxonomy" id="1479485"/>
    <lineage>
        <taxon>Bacteria</taxon>
        <taxon>Bacillati</taxon>
        <taxon>Cyanobacteriota</taxon>
        <taxon>Cyanophyceae</taxon>
        <taxon>Nostocales</taxon>
        <taxon>Tolypothrichaceae</taxon>
        <taxon>Tolypothrix</taxon>
    </lineage>
</organism>
<dbReference type="InterPro" id="IPR008629">
    <property type="entry name" value="GUN4-like"/>
</dbReference>
<dbReference type="OrthoDB" id="7915178at2"/>
<gene>
    <name evidence="2" type="ORF">DA73_0200195</name>
</gene>
<evidence type="ECO:0000259" key="1">
    <source>
        <dbReference type="Pfam" id="PF05419"/>
    </source>
</evidence>